<dbReference type="InterPro" id="IPR003593">
    <property type="entry name" value="AAA+_ATPase"/>
</dbReference>
<keyword evidence="4" id="KW-0677">Repeat</keyword>
<dbReference type="Gene3D" id="3.40.50.300">
    <property type="entry name" value="P-loop containing nucleotide triphosphate hydrolases"/>
    <property type="match status" value="2"/>
</dbReference>
<dbReference type="PRINTS" id="PR01874">
    <property type="entry name" value="DNAREPAIRADA"/>
</dbReference>
<reference evidence="9" key="1">
    <citation type="journal article" date="2022" name="Int. J. Syst. Evol. Microbiol.">
        <title>Anaeromyxobacter oryzae sp. nov., Anaeromyxobacter diazotrophicus sp. nov. and Anaeromyxobacter paludicola sp. nov., isolated from paddy soils.</title>
        <authorList>
            <person name="Itoh H."/>
            <person name="Xu Z."/>
            <person name="Mise K."/>
            <person name="Masuda Y."/>
            <person name="Ushijima N."/>
            <person name="Hayakawa C."/>
            <person name="Shiratori Y."/>
            <person name="Senoo K."/>
        </authorList>
    </citation>
    <scope>NUCLEOTIDE SEQUENCE [LARGE SCALE GENOMIC DNA]</scope>
    <source>
        <strain evidence="9">Red630</strain>
    </source>
</reference>
<evidence type="ECO:0000313" key="8">
    <source>
        <dbReference type="EMBL" id="BDG06902.1"/>
    </source>
</evidence>
<feature type="domain" description="KaiC" evidence="7">
    <location>
        <begin position="15"/>
        <end position="252"/>
    </location>
</feature>
<name>A0ABM7X512_9BACT</name>
<evidence type="ECO:0000256" key="4">
    <source>
        <dbReference type="ARBA" id="ARBA00022737"/>
    </source>
</evidence>
<dbReference type="PANTHER" id="PTHR42926">
    <property type="match status" value="1"/>
</dbReference>
<keyword evidence="6" id="KW-0378">Hydrolase</keyword>
<dbReference type="InterPro" id="IPR030665">
    <property type="entry name" value="KaiC"/>
</dbReference>
<gene>
    <name evidence="8" type="ORF">AMPC_00150</name>
</gene>
<evidence type="ECO:0000256" key="2">
    <source>
        <dbReference type="ARBA" id="ARBA00022553"/>
    </source>
</evidence>
<evidence type="ECO:0000259" key="7">
    <source>
        <dbReference type="PROSITE" id="PS51146"/>
    </source>
</evidence>
<dbReference type="Proteomes" id="UP001162734">
    <property type="component" value="Chromosome"/>
</dbReference>
<dbReference type="InterPro" id="IPR051347">
    <property type="entry name" value="Circadian_clock_KaiC-rel"/>
</dbReference>
<evidence type="ECO:0000256" key="1">
    <source>
        <dbReference type="ARBA" id="ARBA00012513"/>
    </source>
</evidence>
<dbReference type="InterPro" id="IPR010624">
    <property type="entry name" value="KaiC_dom"/>
</dbReference>
<evidence type="ECO:0000256" key="5">
    <source>
        <dbReference type="ARBA" id="ARBA00022777"/>
    </source>
</evidence>
<evidence type="ECO:0000256" key="3">
    <source>
        <dbReference type="ARBA" id="ARBA00022679"/>
    </source>
</evidence>
<dbReference type="PIRSF" id="PIRSF039117">
    <property type="entry name" value="KaiC"/>
    <property type="match status" value="1"/>
</dbReference>
<keyword evidence="3" id="KW-0808">Transferase</keyword>
<organism evidence="8 9">
    <name type="scientific">Anaeromyxobacter paludicola</name>
    <dbReference type="NCBI Taxonomy" id="2918171"/>
    <lineage>
        <taxon>Bacteria</taxon>
        <taxon>Pseudomonadati</taxon>
        <taxon>Myxococcota</taxon>
        <taxon>Myxococcia</taxon>
        <taxon>Myxococcales</taxon>
        <taxon>Cystobacterineae</taxon>
        <taxon>Anaeromyxobacteraceae</taxon>
        <taxon>Anaeromyxobacter</taxon>
    </lineage>
</organism>
<dbReference type="EMBL" id="AP025592">
    <property type="protein sequence ID" value="BDG06902.1"/>
    <property type="molecule type" value="Genomic_DNA"/>
</dbReference>
<evidence type="ECO:0000256" key="6">
    <source>
        <dbReference type="ARBA" id="ARBA00022801"/>
    </source>
</evidence>
<dbReference type="InterPro" id="IPR027417">
    <property type="entry name" value="P-loop_NTPase"/>
</dbReference>
<sequence>MRPAPREDQFSDPRGRVLTGVPGFDDILAGGFPARRIYLIQGDPGAGKTTLALRFLLEGVQRGERSLYVTFSESSEELADIARSHRWSLEGLSVLEISSDPAADESDTTLYQPAEVELGARMRALLEQIDRLRPARIVLDSCSELRLLAQSPLRYRRQILAMKQRLVDLGCTILLLDNPQPSSPDTVLQSVVHGVVAMEQLSPLYGAERRRLRVVKLRGLKYRGGFHDFIIKTGGVEVFPRLVAAEHHREFVREPVSSGLAEVDSLLGGGPDRGSSLLLMGPSGAGKSALAAQFALAAANRGERSAVFAFDESRAMYLARARSLGLDLQPHLDSGRIALQQIDPAELSPGEFSHRLRAAAEVGEARLVFIDSLNGYLNAMPEENFVALQLHELLAYLSQRGILTVMTLAQHGLVGSENESPLDVSYLADTILLFRYFEIDGQVRKAISAVKKRSGRHKNTIRELLVGEGGVRAGPVLERLQGVLTGRPALRGEVPGGRGA</sequence>
<dbReference type="SUPFAM" id="SSF52540">
    <property type="entry name" value="P-loop containing nucleoside triphosphate hydrolases"/>
    <property type="match status" value="2"/>
</dbReference>
<dbReference type="PANTHER" id="PTHR42926:SF1">
    <property type="entry name" value="CIRCADIAN CLOCK OSCILLATOR PROTEIN KAIC 1"/>
    <property type="match status" value="1"/>
</dbReference>
<proteinExistence type="predicted"/>
<dbReference type="InterPro" id="IPR014774">
    <property type="entry name" value="KaiC-like_dom"/>
</dbReference>
<keyword evidence="9" id="KW-1185">Reference proteome</keyword>
<accession>A0ABM7X512</accession>
<keyword evidence="5" id="KW-0418">Kinase</keyword>
<protein>
    <recommendedName>
        <fullName evidence="1">non-specific serine/threonine protein kinase</fullName>
        <ecNumber evidence="1">2.7.11.1</ecNumber>
    </recommendedName>
</protein>
<feature type="domain" description="KaiC" evidence="7">
    <location>
        <begin position="254"/>
        <end position="487"/>
    </location>
</feature>
<evidence type="ECO:0000313" key="9">
    <source>
        <dbReference type="Proteomes" id="UP001162734"/>
    </source>
</evidence>
<keyword evidence="2" id="KW-0597">Phosphoprotein</keyword>
<dbReference type="Pfam" id="PF06745">
    <property type="entry name" value="ATPase"/>
    <property type="match status" value="2"/>
</dbReference>
<dbReference type="PROSITE" id="PS51146">
    <property type="entry name" value="KAIC"/>
    <property type="match status" value="2"/>
</dbReference>
<dbReference type="EC" id="2.7.11.1" evidence="1"/>
<dbReference type="SMART" id="SM00382">
    <property type="entry name" value="AAA"/>
    <property type="match status" value="2"/>
</dbReference>